<evidence type="ECO:0000313" key="5">
    <source>
        <dbReference type="Proteomes" id="UP000250443"/>
    </source>
</evidence>
<feature type="domain" description="Type 4 fimbrial biogenesis protein PilX N-terminal" evidence="2">
    <location>
        <begin position="11"/>
        <end position="61"/>
    </location>
</feature>
<dbReference type="Pfam" id="PF14341">
    <property type="entry name" value="PilX_N"/>
    <property type="match status" value="1"/>
</dbReference>
<feature type="transmembrane region" description="Helical" evidence="1">
    <location>
        <begin position="12"/>
        <end position="33"/>
    </location>
</feature>
<proteinExistence type="predicted"/>
<keyword evidence="1" id="KW-0812">Transmembrane</keyword>
<evidence type="ECO:0000313" key="6">
    <source>
        <dbReference type="Proteomes" id="UP000626180"/>
    </source>
</evidence>
<dbReference type="AlphaFoldDB" id="A0A2X2C606"/>
<name>A0A2X2C606_PSELU</name>
<dbReference type="EMBL" id="UAUF01000008">
    <property type="protein sequence ID" value="SPZ02698.1"/>
    <property type="molecule type" value="Genomic_DNA"/>
</dbReference>
<organism evidence="4 5">
    <name type="scientific">Pseudomonas luteola</name>
    <dbReference type="NCBI Taxonomy" id="47886"/>
    <lineage>
        <taxon>Bacteria</taxon>
        <taxon>Pseudomonadati</taxon>
        <taxon>Pseudomonadota</taxon>
        <taxon>Gammaproteobacteria</taxon>
        <taxon>Pseudomonadales</taxon>
        <taxon>Pseudomonadaceae</taxon>
        <taxon>Pseudomonas</taxon>
    </lineage>
</organism>
<reference evidence="3 6" key="2">
    <citation type="submission" date="2020-10" db="EMBL/GenBank/DDBJ databases">
        <title>Genome sequences of Pseudomonas isolates.</title>
        <authorList>
            <person name="Wessels L."/>
            <person name="Reich F."/>
            <person name="Hammerl J."/>
        </authorList>
    </citation>
    <scope>NUCLEOTIDE SEQUENCE [LARGE SCALE GENOMIC DNA]</scope>
    <source>
        <strain evidence="3 6">20-MO00624-0</strain>
    </source>
</reference>
<keyword evidence="1" id="KW-1133">Transmembrane helix</keyword>
<dbReference type="Proteomes" id="UP000626180">
    <property type="component" value="Unassembled WGS sequence"/>
</dbReference>
<keyword evidence="6" id="KW-1185">Reference proteome</keyword>
<accession>A0A2X2C606</accession>
<dbReference type="InterPro" id="IPR025746">
    <property type="entry name" value="PilX_N_dom"/>
</dbReference>
<reference evidence="4 5" key="1">
    <citation type="submission" date="2018-06" db="EMBL/GenBank/DDBJ databases">
        <authorList>
            <consortium name="Pathogen Informatics"/>
            <person name="Doyle S."/>
        </authorList>
    </citation>
    <scope>NUCLEOTIDE SEQUENCE [LARGE SCALE GENOMIC DNA]</scope>
    <source>
        <strain evidence="4 5">NCTC11842</strain>
    </source>
</reference>
<protein>
    <submittedName>
        <fullName evidence="3 4">Pilus assembly protein PilX</fullName>
    </submittedName>
</protein>
<gene>
    <name evidence="3" type="ORF">IRZ65_02265</name>
    <name evidence="4" type="ORF">NCTC11842_00735</name>
</gene>
<sequence length="157" mass="17188">MRTEIFPTREKGAVLLVALIVLLLMTIIGISSMRVTSLQERMAGNMRDQNLAFQGAETAMRQAEAFALSKEVSFWQNTSTERSWQNVDNLTGVSKPRFRITPIPGVTIIKPGDSLEAGKAIEVALVRVEAEGYGAAVDTNDSTASSNVLLQSTFIRR</sequence>
<evidence type="ECO:0000259" key="2">
    <source>
        <dbReference type="Pfam" id="PF14341"/>
    </source>
</evidence>
<dbReference type="EMBL" id="JADMCD010000001">
    <property type="protein sequence ID" value="MBF8639505.1"/>
    <property type="molecule type" value="Genomic_DNA"/>
</dbReference>
<dbReference type="Proteomes" id="UP000250443">
    <property type="component" value="Unassembled WGS sequence"/>
</dbReference>
<keyword evidence="1" id="KW-0472">Membrane</keyword>
<evidence type="ECO:0000313" key="4">
    <source>
        <dbReference type="EMBL" id="SPZ02698.1"/>
    </source>
</evidence>
<dbReference type="RefSeq" id="WP_010797188.1">
    <property type="nucleotide sequence ID" value="NZ_CP069262.1"/>
</dbReference>
<evidence type="ECO:0000256" key="1">
    <source>
        <dbReference type="SAM" id="Phobius"/>
    </source>
</evidence>
<evidence type="ECO:0000313" key="3">
    <source>
        <dbReference type="EMBL" id="MBF8639505.1"/>
    </source>
</evidence>